<dbReference type="Gene3D" id="3.30.160.60">
    <property type="entry name" value="Classic Zinc Finger"/>
    <property type="match status" value="11"/>
</dbReference>
<feature type="domain" description="C2H2-type" evidence="6">
    <location>
        <begin position="636"/>
        <end position="663"/>
    </location>
</feature>
<dbReference type="GO" id="GO:0000977">
    <property type="term" value="F:RNA polymerase II transcription regulatory region sequence-specific DNA binding"/>
    <property type="evidence" value="ECO:0007669"/>
    <property type="project" value="TreeGrafter"/>
</dbReference>
<dbReference type="Proteomes" id="UP000807504">
    <property type="component" value="Unassembled WGS sequence"/>
</dbReference>
<feature type="domain" description="C2H2-type" evidence="6">
    <location>
        <begin position="37"/>
        <end position="64"/>
    </location>
</feature>
<feature type="domain" description="C2H2-type" evidence="6">
    <location>
        <begin position="82"/>
        <end position="104"/>
    </location>
</feature>
<evidence type="ECO:0000256" key="2">
    <source>
        <dbReference type="ARBA" id="ARBA00022737"/>
    </source>
</evidence>
<dbReference type="GO" id="GO:0008270">
    <property type="term" value="F:zinc ion binding"/>
    <property type="evidence" value="ECO:0007669"/>
    <property type="project" value="UniProtKB-KW"/>
</dbReference>
<feature type="domain" description="C2H2-type" evidence="6">
    <location>
        <begin position="222"/>
        <end position="250"/>
    </location>
</feature>
<reference evidence="7" key="2">
    <citation type="submission" date="2020-06" db="EMBL/GenBank/DDBJ databases">
        <authorList>
            <person name="Sheffer M."/>
        </authorList>
    </citation>
    <scope>NUCLEOTIDE SEQUENCE</scope>
</reference>
<dbReference type="PANTHER" id="PTHR24379">
    <property type="entry name" value="KRAB AND ZINC FINGER DOMAIN-CONTAINING"/>
    <property type="match status" value="1"/>
</dbReference>
<accession>A0A8T0ECR5</accession>
<dbReference type="GO" id="GO:0000981">
    <property type="term" value="F:DNA-binding transcription factor activity, RNA polymerase II-specific"/>
    <property type="evidence" value="ECO:0007669"/>
    <property type="project" value="TreeGrafter"/>
</dbReference>
<evidence type="ECO:0000313" key="7">
    <source>
        <dbReference type="EMBL" id="KAF8770539.1"/>
    </source>
</evidence>
<reference evidence="7" key="1">
    <citation type="journal article" date="2020" name="bioRxiv">
        <title>Chromosome-level reference genome of the European wasp spider Argiope bruennichi: a resource for studies on range expansion and evolutionary adaptation.</title>
        <authorList>
            <person name="Sheffer M.M."/>
            <person name="Hoppe A."/>
            <person name="Krehenwinkel H."/>
            <person name="Uhl G."/>
            <person name="Kuss A.W."/>
            <person name="Jensen L."/>
            <person name="Jensen C."/>
            <person name="Gillespie R.G."/>
            <person name="Hoff K.J."/>
            <person name="Prost S."/>
        </authorList>
    </citation>
    <scope>NUCLEOTIDE SEQUENCE</scope>
</reference>
<feature type="domain" description="C2H2-type" evidence="6">
    <location>
        <begin position="608"/>
        <end position="635"/>
    </location>
</feature>
<sequence length="809" mass="96019">MSETISGCYICGFCDLKFKDQTDLDLHNKLHVDNGQFSCPSCKEIFPDLQQLELHDLQHSLEEVNKDESSAYITFLRPASSFICKICNKVFLSDEELFEHVIQHEEAIVPLPKGSETLEEIKLEIDQEAQLFLFEEPATPTKKAKTKRSAKKKRSKYKVPNEYKCNICKKVFNAVSYLTRHENIYHRNKKVIITREIDLIKNSPIRINSNKNTNHTQLKTLYKCKSCKKLFNGPASLRRHENLFHMNKRSGVDIEVDLDPSLYDEIYPVSSDEETPDPNSYAETDNVNECKTCKKFFNTAPSYRRHIRRFHLNKRKYTCNVCNKMFLKMHLLSKHSLVHNKTDKNEFVCRICNKKYLQSVILLQHIFVAHADHDKPFCYACFKVFPTEDDVNEHMDEHIMIRTFDCEVCKKRFKNQVLLEKHKCVSDGPRPFLCKICGRRFLRIYHLERHLAVHKRKKELFGGVRNDSKDSSDEKPYECDKCEKRYKTEIDLSKHRCDNDGPRTFVCKECGKRFNRIYHLQRHEELHNRTEPLYEPIEFDLSYFKRQKSVDLSNTEYPVLKPIKKVKTEINEVNVMKRFDCYICGKRWSGFQKYKQHFSTVHKDVKFNSCHICSKQFSKSSKVKRHLVTHYKEKTFRCSNCSKTFFTVSALNHHIQEQECESRLTCYQCSKTFTDKTGFQEHIAMHENSKDADFECTVCKEKFSEEKLLNEHILEYHDFFKDYPCNVCHRKFNNSYHLNRHMLVHTGVKKFKCFKCNLTFDSKLKLKKHILSHEEAKPFPCYYCDKFFSRDYHRQKHLTVCSKRQVISD</sequence>
<keyword evidence="8" id="KW-1185">Reference proteome</keyword>
<feature type="domain" description="C2H2-type" evidence="6">
    <location>
        <begin position="751"/>
        <end position="778"/>
    </location>
</feature>
<evidence type="ECO:0000256" key="5">
    <source>
        <dbReference type="PROSITE-ProRule" id="PRU00042"/>
    </source>
</evidence>
<dbReference type="PROSITE" id="PS50157">
    <property type="entry name" value="ZINC_FINGER_C2H2_2"/>
    <property type="match status" value="18"/>
</dbReference>
<dbReference type="InterPro" id="IPR036236">
    <property type="entry name" value="Znf_C2H2_sf"/>
</dbReference>
<keyword evidence="2" id="KW-0677">Repeat</keyword>
<dbReference type="FunFam" id="3.30.160.60:FF:000100">
    <property type="entry name" value="Zinc finger 45-like"/>
    <property type="match status" value="2"/>
</dbReference>
<dbReference type="AlphaFoldDB" id="A0A8T0ECR5"/>
<keyword evidence="3 5" id="KW-0863">Zinc-finger</keyword>
<feature type="domain" description="C2H2-type" evidence="6">
    <location>
        <begin position="9"/>
        <end position="36"/>
    </location>
</feature>
<keyword evidence="1" id="KW-0479">Metal-binding</keyword>
<feature type="domain" description="C2H2-type" evidence="6">
    <location>
        <begin position="723"/>
        <end position="750"/>
    </location>
</feature>
<feature type="domain" description="C2H2-type" evidence="6">
    <location>
        <begin position="163"/>
        <end position="191"/>
    </location>
</feature>
<feature type="domain" description="C2H2-type" evidence="6">
    <location>
        <begin position="664"/>
        <end position="691"/>
    </location>
</feature>
<dbReference type="PROSITE" id="PS00028">
    <property type="entry name" value="ZINC_FINGER_C2H2_1"/>
    <property type="match status" value="16"/>
</dbReference>
<organism evidence="7 8">
    <name type="scientific">Argiope bruennichi</name>
    <name type="common">Wasp spider</name>
    <name type="synonym">Aranea bruennichi</name>
    <dbReference type="NCBI Taxonomy" id="94029"/>
    <lineage>
        <taxon>Eukaryota</taxon>
        <taxon>Metazoa</taxon>
        <taxon>Ecdysozoa</taxon>
        <taxon>Arthropoda</taxon>
        <taxon>Chelicerata</taxon>
        <taxon>Arachnida</taxon>
        <taxon>Araneae</taxon>
        <taxon>Araneomorphae</taxon>
        <taxon>Entelegynae</taxon>
        <taxon>Araneoidea</taxon>
        <taxon>Araneidae</taxon>
        <taxon>Argiope</taxon>
    </lineage>
</organism>
<dbReference type="SUPFAM" id="SSF57667">
    <property type="entry name" value="beta-beta-alpha zinc fingers"/>
    <property type="match status" value="10"/>
</dbReference>
<evidence type="ECO:0000256" key="4">
    <source>
        <dbReference type="ARBA" id="ARBA00022833"/>
    </source>
</evidence>
<proteinExistence type="predicted"/>
<dbReference type="FunFam" id="3.30.160.60:FF:000303">
    <property type="entry name" value="Zinc finger protein 41"/>
    <property type="match status" value="1"/>
</dbReference>
<protein>
    <submittedName>
        <fullName evidence="7">Zinc finger protein 91 like protein</fullName>
    </submittedName>
</protein>
<comment type="caution">
    <text evidence="7">The sequence shown here is derived from an EMBL/GenBank/DDBJ whole genome shotgun (WGS) entry which is preliminary data.</text>
</comment>
<dbReference type="Pfam" id="PF00096">
    <property type="entry name" value="zf-C2H2"/>
    <property type="match status" value="6"/>
</dbReference>
<name>A0A8T0ECR5_ARGBR</name>
<evidence type="ECO:0000313" key="8">
    <source>
        <dbReference type="Proteomes" id="UP000807504"/>
    </source>
</evidence>
<gene>
    <name evidence="7" type="ORF">HNY73_018051</name>
</gene>
<dbReference type="EMBL" id="JABXBU010002228">
    <property type="protein sequence ID" value="KAF8770539.1"/>
    <property type="molecule type" value="Genomic_DNA"/>
</dbReference>
<evidence type="ECO:0000256" key="1">
    <source>
        <dbReference type="ARBA" id="ARBA00022723"/>
    </source>
</evidence>
<feature type="domain" description="C2H2-type" evidence="6">
    <location>
        <begin position="317"/>
        <end position="344"/>
    </location>
</feature>
<dbReference type="PANTHER" id="PTHR24379:SF121">
    <property type="entry name" value="C2H2-TYPE DOMAIN-CONTAINING PROTEIN"/>
    <property type="match status" value="1"/>
</dbReference>
<feature type="domain" description="C2H2-type" evidence="6">
    <location>
        <begin position="347"/>
        <end position="375"/>
    </location>
</feature>
<keyword evidence="4" id="KW-0862">Zinc</keyword>
<dbReference type="SMART" id="SM00355">
    <property type="entry name" value="ZnF_C2H2"/>
    <property type="match status" value="21"/>
</dbReference>
<feature type="domain" description="C2H2-type" evidence="6">
    <location>
        <begin position="477"/>
        <end position="504"/>
    </location>
</feature>
<feature type="domain" description="C2H2-type" evidence="6">
    <location>
        <begin position="505"/>
        <end position="532"/>
    </location>
</feature>
<evidence type="ECO:0000259" key="6">
    <source>
        <dbReference type="PROSITE" id="PS50157"/>
    </source>
</evidence>
<feature type="domain" description="C2H2-type" evidence="6">
    <location>
        <begin position="288"/>
        <end position="316"/>
    </location>
</feature>
<evidence type="ECO:0000256" key="3">
    <source>
        <dbReference type="ARBA" id="ARBA00022771"/>
    </source>
</evidence>
<dbReference type="GO" id="GO:0005634">
    <property type="term" value="C:nucleus"/>
    <property type="evidence" value="ECO:0007669"/>
    <property type="project" value="TreeGrafter"/>
</dbReference>
<feature type="domain" description="C2H2-type" evidence="6">
    <location>
        <begin position="432"/>
        <end position="459"/>
    </location>
</feature>
<dbReference type="Pfam" id="PF13912">
    <property type="entry name" value="zf-C2H2_6"/>
    <property type="match status" value="2"/>
</dbReference>
<dbReference type="Pfam" id="PF12874">
    <property type="entry name" value="zf-met"/>
    <property type="match status" value="1"/>
</dbReference>
<feature type="domain" description="C2H2-type" evidence="6">
    <location>
        <begin position="404"/>
        <end position="431"/>
    </location>
</feature>
<feature type="domain" description="C2H2-type" evidence="6">
    <location>
        <begin position="694"/>
        <end position="722"/>
    </location>
</feature>
<dbReference type="InterPro" id="IPR013087">
    <property type="entry name" value="Znf_C2H2_type"/>
</dbReference>